<dbReference type="InterPro" id="IPR029058">
    <property type="entry name" value="AB_hydrolase_fold"/>
</dbReference>
<dbReference type="Proteomes" id="UP000228781">
    <property type="component" value="Unassembled WGS sequence"/>
</dbReference>
<reference evidence="3" key="1">
    <citation type="submission" date="2017-09" db="EMBL/GenBank/DDBJ databases">
        <title>Depth-based differentiation of microbial function through sediment-hosted aquifers and enrichment of novel symbionts in the deep terrestrial subsurface.</title>
        <authorList>
            <person name="Probst A.J."/>
            <person name="Ladd B."/>
            <person name="Jarett J.K."/>
            <person name="Geller-Mcgrath D.E."/>
            <person name="Sieber C.M.K."/>
            <person name="Emerson J.B."/>
            <person name="Anantharaman K."/>
            <person name="Thomas B.C."/>
            <person name="Malmstrom R."/>
            <person name="Stieglmeier M."/>
            <person name="Klingl A."/>
            <person name="Woyke T."/>
            <person name="Ryan C.M."/>
            <person name="Banfield J.F."/>
        </authorList>
    </citation>
    <scope>NUCLEOTIDE SEQUENCE [LARGE SCALE GENOMIC DNA]</scope>
</reference>
<accession>A0A2M8EIY6</accession>
<dbReference type="Gene3D" id="3.40.50.1820">
    <property type="entry name" value="alpha/beta hydrolase"/>
    <property type="match status" value="1"/>
</dbReference>
<name>A0A2M8EIY6_UNCKA</name>
<evidence type="ECO:0000256" key="1">
    <source>
        <dbReference type="SAM" id="Phobius"/>
    </source>
</evidence>
<keyword evidence="1" id="KW-1133">Transmembrane helix</keyword>
<sequence>MMKSKILIYGILVLAIIGIIVFVSIYLQPTEPTLLKIEANPTKGFYWPYYLYIPGRVWTEADGKTYLLVEPNNSPEPSDDQSVHDEWARKRIESIGAEMAEDLGVTVLIPTFPRPKTPEFSAIGIDNETWTYSLVTQALTRDTLLTEIDGLERLDLQLIAMIDDARERLSQKRINIADKVFMMGFSTSGYFTNRFTLLHPERVRAAAAGGTVGWDAVPLKEWNGIKLRYPVGMRDSESLVGKEFDLETFRTIPLYIYAGDQDTNDSVPHVDMYEAEDARLILQNFGESIIGRWQFRKKMYGSVGSKARFVLYPGVGHEMTDEMLSDVKAFFSEQMARSSE</sequence>
<comment type="caution">
    <text evidence="2">The sequence shown here is derived from an EMBL/GenBank/DDBJ whole genome shotgun (WGS) entry which is preliminary data.</text>
</comment>
<dbReference type="SUPFAM" id="SSF53474">
    <property type="entry name" value="alpha/beta-Hydrolases"/>
    <property type="match status" value="1"/>
</dbReference>
<organism evidence="2 3">
    <name type="scientific">candidate division WWE3 bacterium CG_4_9_14_0_2_um_filter_48_10</name>
    <dbReference type="NCBI Taxonomy" id="1975078"/>
    <lineage>
        <taxon>Bacteria</taxon>
        <taxon>Katanobacteria</taxon>
    </lineage>
</organism>
<feature type="transmembrane region" description="Helical" evidence="1">
    <location>
        <begin position="7"/>
        <end position="27"/>
    </location>
</feature>
<evidence type="ECO:0008006" key="4">
    <source>
        <dbReference type="Google" id="ProtNLM"/>
    </source>
</evidence>
<evidence type="ECO:0000313" key="2">
    <source>
        <dbReference type="EMBL" id="PJC22703.1"/>
    </source>
</evidence>
<evidence type="ECO:0000313" key="3">
    <source>
        <dbReference type="Proteomes" id="UP000228781"/>
    </source>
</evidence>
<gene>
    <name evidence="2" type="ORF">CO059_01880</name>
</gene>
<dbReference type="AlphaFoldDB" id="A0A2M8EIY6"/>
<dbReference type="EMBL" id="PFSK01000024">
    <property type="protein sequence ID" value="PJC22703.1"/>
    <property type="molecule type" value="Genomic_DNA"/>
</dbReference>
<protein>
    <recommendedName>
        <fullName evidence="4">Alpha/beta hydrolase</fullName>
    </recommendedName>
</protein>
<keyword evidence="1" id="KW-0472">Membrane</keyword>
<proteinExistence type="predicted"/>
<keyword evidence="1" id="KW-0812">Transmembrane</keyword>